<evidence type="ECO:0000256" key="5">
    <source>
        <dbReference type="ARBA" id="ARBA00023002"/>
    </source>
</evidence>
<dbReference type="OrthoDB" id="239262at2759"/>
<dbReference type="Pfam" id="PF00081">
    <property type="entry name" value="Sod_Fe_N"/>
    <property type="match status" value="1"/>
</dbReference>
<evidence type="ECO:0000256" key="4">
    <source>
        <dbReference type="ARBA" id="ARBA00022723"/>
    </source>
</evidence>
<evidence type="ECO:0000256" key="2">
    <source>
        <dbReference type="ARBA" id="ARBA00008714"/>
    </source>
</evidence>
<comment type="catalytic activity">
    <reaction evidence="7 8">
        <text>2 superoxide + 2 H(+) = H2O2 + O2</text>
        <dbReference type="Rhea" id="RHEA:20696"/>
        <dbReference type="ChEBI" id="CHEBI:15378"/>
        <dbReference type="ChEBI" id="CHEBI:15379"/>
        <dbReference type="ChEBI" id="CHEBI:16240"/>
        <dbReference type="ChEBI" id="CHEBI:18421"/>
        <dbReference type="EC" id="1.15.1.1"/>
    </reaction>
</comment>
<dbReference type="InterPro" id="IPR036324">
    <property type="entry name" value="Mn/Fe_SOD_N_sf"/>
</dbReference>
<evidence type="ECO:0000256" key="3">
    <source>
        <dbReference type="ARBA" id="ARBA00012682"/>
    </source>
</evidence>
<evidence type="ECO:0000256" key="1">
    <source>
        <dbReference type="ARBA" id="ARBA00002170"/>
    </source>
</evidence>
<dbReference type="PIRSF" id="PIRSF000349">
    <property type="entry name" value="SODismutase"/>
    <property type="match status" value="1"/>
</dbReference>
<evidence type="ECO:0000259" key="10">
    <source>
        <dbReference type="Pfam" id="PF02777"/>
    </source>
</evidence>
<evidence type="ECO:0000256" key="8">
    <source>
        <dbReference type="RuleBase" id="RU000414"/>
    </source>
</evidence>
<evidence type="ECO:0000256" key="6">
    <source>
        <dbReference type="ARBA" id="ARBA00023211"/>
    </source>
</evidence>
<gene>
    <name evidence="11" type="ORF">CTOB1V02_LOCUS14988</name>
</gene>
<feature type="domain" description="Manganese/iron superoxide dismutase C-terminal" evidence="10">
    <location>
        <begin position="96"/>
        <end position="197"/>
    </location>
</feature>
<dbReference type="EC" id="1.15.1.1" evidence="3 8"/>
<comment type="function">
    <text evidence="8">Destroys radicals which are normally produced within the cells and which are toxic to biological systems.</text>
</comment>
<dbReference type="InterPro" id="IPR019833">
    <property type="entry name" value="Mn/Fe_SOD_BS"/>
</dbReference>
<organism evidence="11">
    <name type="scientific">Cyprideis torosa</name>
    <dbReference type="NCBI Taxonomy" id="163714"/>
    <lineage>
        <taxon>Eukaryota</taxon>
        <taxon>Metazoa</taxon>
        <taxon>Ecdysozoa</taxon>
        <taxon>Arthropoda</taxon>
        <taxon>Crustacea</taxon>
        <taxon>Oligostraca</taxon>
        <taxon>Ostracoda</taxon>
        <taxon>Podocopa</taxon>
        <taxon>Podocopida</taxon>
        <taxon>Cytherocopina</taxon>
        <taxon>Cytheroidea</taxon>
        <taxon>Cytherideidae</taxon>
        <taxon>Cyprideis</taxon>
    </lineage>
</organism>
<dbReference type="GO" id="GO:0046872">
    <property type="term" value="F:metal ion binding"/>
    <property type="evidence" value="ECO:0007669"/>
    <property type="project" value="UniProtKB-KW"/>
</dbReference>
<proteinExistence type="inferred from homology"/>
<sequence length="203" mass="22866">MTFTLPELPYGYDALGPYMSAETLEFHHDKHHLAYIDKGNELIVGTGLEDMSLIDAMVAAHKDPAKAGLFNQLGQHYNHTHFWNWMAPNGGGKKMDGALEKKITEDIGGYDAFKAKFIEAGMTQFGSGWCWLAMDNATGKLEIVKTPNGENTVVFGKTALLGCDVWEHSYYIDYRNARPKYLEAFVDNLINWDYVAELFEEAK</sequence>
<keyword evidence="4 8" id="KW-0479">Metal-binding</keyword>
<reference evidence="11" key="1">
    <citation type="submission" date="2020-11" db="EMBL/GenBank/DDBJ databases">
        <authorList>
            <person name="Tran Van P."/>
        </authorList>
    </citation>
    <scope>NUCLEOTIDE SEQUENCE</scope>
</reference>
<protein>
    <recommendedName>
        <fullName evidence="3 8">Superoxide dismutase</fullName>
        <ecNumber evidence="3 8">1.15.1.1</ecNumber>
    </recommendedName>
</protein>
<dbReference type="GO" id="GO:0004784">
    <property type="term" value="F:superoxide dismutase activity"/>
    <property type="evidence" value="ECO:0007669"/>
    <property type="project" value="UniProtKB-EC"/>
</dbReference>
<dbReference type="PANTHER" id="PTHR42769">
    <property type="entry name" value="SUPEROXIDE DISMUTASE"/>
    <property type="match status" value="1"/>
</dbReference>
<comment type="function">
    <text evidence="1">Destroys superoxide anion radicals which are normally produced within the cells and which are toxic to biological systems.</text>
</comment>
<dbReference type="PRINTS" id="PR01703">
    <property type="entry name" value="MNSODISMTASE"/>
</dbReference>
<dbReference type="Pfam" id="PF02777">
    <property type="entry name" value="Sod_Fe_C"/>
    <property type="match status" value="1"/>
</dbReference>
<dbReference type="PANTHER" id="PTHR42769:SF3">
    <property type="entry name" value="SUPEROXIDE DISMUTASE [FE] 2, CHLOROPLASTIC"/>
    <property type="match status" value="1"/>
</dbReference>
<dbReference type="SUPFAM" id="SSF46609">
    <property type="entry name" value="Fe,Mn superoxide dismutase (SOD), N-terminal domain"/>
    <property type="match status" value="1"/>
</dbReference>
<feature type="domain" description="Manganese/iron superoxide dismutase N-terminal" evidence="9">
    <location>
        <begin position="2"/>
        <end position="87"/>
    </location>
</feature>
<dbReference type="InterPro" id="IPR019832">
    <property type="entry name" value="Mn/Fe_SOD_C"/>
</dbReference>
<dbReference type="AlphaFoldDB" id="A0A7R8WXS1"/>
<dbReference type="Gene3D" id="1.10.287.990">
    <property type="entry name" value="Fe,Mn superoxide dismutase (SOD) domain"/>
    <property type="match status" value="1"/>
</dbReference>
<dbReference type="Gene3D" id="3.55.40.20">
    <property type="entry name" value="Iron/manganese superoxide dismutase, C-terminal domain"/>
    <property type="match status" value="1"/>
</dbReference>
<dbReference type="PROSITE" id="PS00088">
    <property type="entry name" value="SOD_MN"/>
    <property type="match status" value="1"/>
</dbReference>
<dbReference type="SUPFAM" id="SSF54719">
    <property type="entry name" value="Fe,Mn superoxide dismutase (SOD), C-terminal domain"/>
    <property type="match status" value="1"/>
</dbReference>
<dbReference type="InterPro" id="IPR019831">
    <property type="entry name" value="Mn/Fe_SOD_N"/>
</dbReference>
<evidence type="ECO:0000256" key="7">
    <source>
        <dbReference type="ARBA" id="ARBA00049204"/>
    </source>
</evidence>
<dbReference type="InterPro" id="IPR036314">
    <property type="entry name" value="SOD_C_sf"/>
</dbReference>
<comment type="similarity">
    <text evidence="2 8">Belongs to the iron/manganese superoxide dismutase family.</text>
</comment>
<keyword evidence="6" id="KW-0464">Manganese</keyword>
<dbReference type="EMBL" id="OB685410">
    <property type="protein sequence ID" value="CAD7237173.1"/>
    <property type="molecule type" value="Genomic_DNA"/>
</dbReference>
<dbReference type="InterPro" id="IPR001189">
    <property type="entry name" value="Mn/Fe_SOD"/>
</dbReference>
<evidence type="ECO:0000313" key="11">
    <source>
        <dbReference type="EMBL" id="CAD7237173.1"/>
    </source>
</evidence>
<name>A0A7R8WXS1_9CRUS</name>
<keyword evidence="5 8" id="KW-0560">Oxidoreductase</keyword>
<evidence type="ECO:0000259" key="9">
    <source>
        <dbReference type="Pfam" id="PF00081"/>
    </source>
</evidence>
<accession>A0A7R8WXS1</accession>